<dbReference type="EMBL" id="LAZR01066014">
    <property type="protein sequence ID" value="KKK54399.1"/>
    <property type="molecule type" value="Genomic_DNA"/>
</dbReference>
<organism evidence="1">
    <name type="scientific">marine sediment metagenome</name>
    <dbReference type="NCBI Taxonomy" id="412755"/>
    <lineage>
        <taxon>unclassified sequences</taxon>
        <taxon>metagenomes</taxon>
        <taxon>ecological metagenomes</taxon>
    </lineage>
</organism>
<dbReference type="AlphaFoldDB" id="A0A0F8YJT0"/>
<dbReference type="SUPFAM" id="SSF53448">
    <property type="entry name" value="Nucleotide-diphospho-sugar transferases"/>
    <property type="match status" value="1"/>
</dbReference>
<proteinExistence type="predicted"/>
<gene>
    <name evidence="1" type="ORF">LCGC14_3085130</name>
</gene>
<sequence>MIDVLLVRFCPTVEHEKAFDATVAALGRLPGLRLLVHDNTADNIGLSRARNRLLMKATADAVVLMDFDLSWGHLDLNAMAAMTTRPGVGLVVPRSPGFENKPINGVWQPVTRCACHFMVVARDLLTDLGGLDERYFVAYADWDLLNRIELLGLA</sequence>
<comment type="caution">
    <text evidence="1">The sequence shown here is derived from an EMBL/GenBank/DDBJ whole genome shotgun (WGS) entry which is preliminary data.</text>
</comment>
<protein>
    <recommendedName>
        <fullName evidence="2">Glycosyltransferase 2-like domain-containing protein</fullName>
    </recommendedName>
</protein>
<dbReference type="InterPro" id="IPR029044">
    <property type="entry name" value="Nucleotide-diphossugar_trans"/>
</dbReference>
<evidence type="ECO:0008006" key="2">
    <source>
        <dbReference type="Google" id="ProtNLM"/>
    </source>
</evidence>
<dbReference type="Gene3D" id="3.90.550.10">
    <property type="entry name" value="Spore Coat Polysaccharide Biosynthesis Protein SpsA, Chain A"/>
    <property type="match status" value="1"/>
</dbReference>
<reference evidence="1" key="1">
    <citation type="journal article" date="2015" name="Nature">
        <title>Complex archaea that bridge the gap between prokaryotes and eukaryotes.</title>
        <authorList>
            <person name="Spang A."/>
            <person name="Saw J.H."/>
            <person name="Jorgensen S.L."/>
            <person name="Zaremba-Niedzwiedzka K."/>
            <person name="Martijn J."/>
            <person name="Lind A.E."/>
            <person name="van Eijk R."/>
            <person name="Schleper C."/>
            <person name="Guy L."/>
            <person name="Ettema T.J."/>
        </authorList>
    </citation>
    <scope>NUCLEOTIDE SEQUENCE</scope>
</reference>
<name>A0A0F8YJT0_9ZZZZ</name>
<evidence type="ECO:0000313" key="1">
    <source>
        <dbReference type="EMBL" id="KKK54399.1"/>
    </source>
</evidence>
<feature type="non-terminal residue" evidence="1">
    <location>
        <position position="154"/>
    </location>
</feature>
<accession>A0A0F8YJT0</accession>